<name>A0A858Q525_9GAMM</name>
<organism evidence="3 4">
    <name type="scientific">Methylococcus geothermalis</name>
    <dbReference type="NCBI Taxonomy" id="2681310"/>
    <lineage>
        <taxon>Bacteria</taxon>
        <taxon>Pseudomonadati</taxon>
        <taxon>Pseudomonadota</taxon>
        <taxon>Gammaproteobacteria</taxon>
        <taxon>Methylococcales</taxon>
        <taxon>Methylococcaceae</taxon>
        <taxon>Methylococcus</taxon>
    </lineage>
</organism>
<proteinExistence type="predicted"/>
<keyword evidence="4" id="KW-1185">Reference proteome</keyword>
<gene>
    <name evidence="3" type="ORF">GNH96_02345</name>
</gene>
<dbReference type="Proteomes" id="UP000503004">
    <property type="component" value="Chromosome"/>
</dbReference>
<dbReference type="AlphaFoldDB" id="A0A858Q525"/>
<feature type="domain" description="Putative DNA-binding" evidence="1">
    <location>
        <begin position="11"/>
        <end position="96"/>
    </location>
</feature>
<dbReference type="InterPro" id="IPR054098">
    <property type="entry name" value="NGO1945-like_C"/>
</dbReference>
<dbReference type="Gene3D" id="1.10.150.690">
    <property type="entry name" value="DUF2063"/>
    <property type="match status" value="1"/>
</dbReference>
<protein>
    <submittedName>
        <fullName evidence="3">DUF2063 domain-containing protein</fullName>
    </submittedName>
</protein>
<feature type="domain" description="NGO1945-like C-terminal" evidence="2">
    <location>
        <begin position="149"/>
        <end position="243"/>
    </location>
</feature>
<dbReference type="Gene3D" id="3.90.930.50">
    <property type="match status" value="1"/>
</dbReference>
<accession>A0A858Q525</accession>
<dbReference type="Pfam" id="PF09836">
    <property type="entry name" value="DUF2063"/>
    <property type="match status" value="1"/>
</dbReference>
<evidence type="ECO:0000259" key="1">
    <source>
        <dbReference type="Pfam" id="PF09836"/>
    </source>
</evidence>
<dbReference type="InterPro" id="IPR044922">
    <property type="entry name" value="DUF2063_N_sf"/>
</dbReference>
<evidence type="ECO:0000259" key="2">
    <source>
        <dbReference type="Pfam" id="PF22106"/>
    </source>
</evidence>
<dbReference type="EMBL" id="CP046565">
    <property type="protein sequence ID" value="QJD28918.1"/>
    <property type="molecule type" value="Genomic_DNA"/>
</dbReference>
<dbReference type="InterPro" id="IPR018640">
    <property type="entry name" value="DUF2063"/>
</dbReference>
<reference evidence="4" key="1">
    <citation type="submission" date="2019-12" db="EMBL/GenBank/DDBJ databases">
        <authorList>
            <person name="Awala S.I."/>
            <person name="Rhee S.K."/>
        </authorList>
    </citation>
    <scope>NUCLEOTIDE SEQUENCE [LARGE SCALE GENOMIC DNA]</scope>
    <source>
        <strain evidence="4">IM1</strain>
    </source>
</reference>
<dbReference type="KEGG" id="metu:GNH96_02345"/>
<evidence type="ECO:0000313" key="4">
    <source>
        <dbReference type="Proteomes" id="UP000503004"/>
    </source>
</evidence>
<dbReference type="Pfam" id="PF22106">
    <property type="entry name" value="NGO1945_C"/>
    <property type="match status" value="1"/>
</dbReference>
<dbReference type="RefSeq" id="WP_169601924.1">
    <property type="nucleotide sequence ID" value="NZ_CP046565.1"/>
</dbReference>
<evidence type="ECO:0000313" key="3">
    <source>
        <dbReference type="EMBL" id="QJD28918.1"/>
    </source>
</evidence>
<sequence>MAEVELAFQRLQRVFASHVRDPARYPAPAGVPPERMAIYRELLYNNIESFVGNGFPVIKRLLGEASWSALIRDFFARHVCTTPYFSEICEEFLVYLEEERDAREEDPPFLFELAHYEWVELALAIHPAEAFPVSPGLPSNWPERGIEISPLAWHLAYRYPVHRIGPDFMPVSPPETPSFLLVYRCREDRVRFLESPPLLYRLFRFFEEAQARPTQWHIEQLAEETGGDAAVLSQQVEPVLADLDERGIVRFV</sequence>